<dbReference type="GO" id="GO:0031106">
    <property type="term" value="P:septin ring organization"/>
    <property type="evidence" value="ECO:0007669"/>
    <property type="project" value="TreeGrafter"/>
</dbReference>
<evidence type="ECO:0000313" key="4">
    <source>
        <dbReference type="WBParaSite" id="ACOC_0000246701-mRNA-1"/>
    </source>
</evidence>
<dbReference type="Pfam" id="PF08174">
    <property type="entry name" value="Anillin"/>
    <property type="match status" value="1"/>
</dbReference>
<feature type="domain" description="Anillin homology" evidence="1">
    <location>
        <begin position="217"/>
        <end position="310"/>
    </location>
</feature>
<evidence type="ECO:0000313" key="2">
    <source>
        <dbReference type="EMBL" id="VDM54056.1"/>
    </source>
</evidence>
<dbReference type="WBParaSite" id="ACOC_0000246701-mRNA-1">
    <property type="protein sequence ID" value="ACOC_0000246701-mRNA-1"/>
    <property type="gene ID" value="ACOC_0000246701"/>
</dbReference>
<dbReference type="Proteomes" id="UP000267027">
    <property type="component" value="Unassembled WGS sequence"/>
</dbReference>
<dbReference type="AlphaFoldDB" id="A0A0R3PEH1"/>
<dbReference type="PANTHER" id="PTHR21538">
    <property type="entry name" value="ANILLIN/RHOTEKIN RTKN"/>
    <property type="match status" value="1"/>
</dbReference>
<evidence type="ECO:0000313" key="3">
    <source>
        <dbReference type="Proteomes" id="UP000267027"/>
    </source>
</evidence>
<sequence>MFVLMLFAQTIVEPPYSSRHNLRRRTRDLVKPFNRMAKEAESYSTRHCNEIEQEKVDAEIDRLFDFIEERDELDTIGCETFPERKISVLKHGDAQTVRDDGVNHFPEFFPKISQPSMSCSIYSLKSPCADCPLKYPHISCVSVGLPVRFSCFTAPAAGIGVSTYKSREETIGKKVAVQRTLLLACERLDLLRCEMNLISASSAFGKPPRLVHQELRETVTISDITVHLNSYFCRREPNDDCFYAFLTLLKYGTEVQTTAPISLFAHHRVRVRQLTFAEHIQSVYLPVDFNVVVEVCAMTEYQTISASWKRYWAVLRRGMIYLWRHRSDESFKKVGLKKLTF</sequence>
<dbReference type="InterPro" id="IPR012966">
    <property type="entry name" value="AHD"/>
</dbReference>
<dbReference type="OrthoDB" id="5915976at2759"/>
<keyword evidence="3" id="KW-1185">Reference proteome</keyword>
<gene>
    <name evidence="2" type="ORF">ACOC_LOCUS2471</name>
</gene>
<reference evidence="4" key="1">
    <citation type="submission" date="2017-02" db="UniProtKB">
        <authorList>
            <consortium name="WormBaseParasite"/>
        </authorList>
    </citation>
    <scope>IDENTIFICATION</scope>
</reference>
<dbReference type="EMBL" id="UYYA01000503">
    <property type="protein sequence ID" value="VDM54056.1"/>
    <property type="molecule type" value="Genomic_DNA"/>
</dbReference>
<organism evidence="4">
    <name type="scientific">Angiostrongylus costaricensis</name>
    <name type="common">Nematode worm</name>
    <dbReference type="NCBI Taxonomy" id="334426"/>
    <lineage>
        <taxon>Eukaryota</taxon>
        <taxon>Metazoa</taxon>
        <taxon>Ecdysozoa</taxon>
        <taxon>Nematoda</taxon>
        <taxon>Chromadorea</taxon>
        <taxon>Rhabditida</taxon>
        <taxon>Rhabditina</taxon>
        <taxon>Rhabditomorpha</taxon>
        <taxon>Strongyloidea</taxon>
        <taxon>Metastrongylidae</taxon>
        <taxon>Angiostrongylus</taxon>
    </lineage>
</organism>
<evidence type="ECO:0000259" key="1">
    <source>
        <dbReference type="Pfam" id="PF08174"/>
    </source>
</evidence>
<dbReference type="InterPro" id="IPR051364">
    <property type="entry name" value="Cytokinesis/Rho-signaling"/>
</dbReference>
<dbReference type="PANTHER" id="PTHR21538:SF23">
    <property type="entry name" value="ANILLIN"/>
    <property type="match status" value="1"/>
</dbReference>
<protein>
    <submittedName>
        <fullName evidence="4">Anillin domain-containing protein</fullName>
    </submittedName>
</protein>
<name>A0A0R3PEH1_ANGCS</name>
<dbReference type="GO" id="GO:0000281">
    <property type="term" value="P:mitotic cytokinesis"/>
    <property type="evidence" value="ECO:0007669"/>
    <property type="project" value="TreeGrafter"/>
</dbReference>
<reference evidence="2 3" key="2">
    <citation type="submission" date="2018-11" db="EMBL/GenBank/DDBJ databases">
        <authorList>
            <consortium name="Pathogen Informatics"/>
        </authorList>
    </citation>
    <scope>NUCLEOTIDE SEQUENCE [LARGE SCALE GENOMIC DNA]</scope>
    <source>
        <strain evidence="2 3">Costa Rica</strain>
    </source>
</reference>
<dbReference type="STRING" id="334426.A0A0R3PEH1"/>
<dbReference type="GO" id="GO:0005826">
    <property type="term" value="C:actomyosin contractile ring"/>
    <property type="evidence" value="ECO:0007669"/>
    <property type="project" value="TreeGrafter"/>
</dbReference>
<accession>A0A0R3PEH1</accession>
<proteinExistence type="predicted"/>
<dbReference type="GO" id="GO:0000915">
    <property type="term" value="P:actomyosin contractile ring assembly"/>
    <property type="evidence" value="ECO:0007669"/>
    <property type="project" value="TreeGrafter"/>
</dbReference>